<sequence length="863" mass="96824">MADVEMADESIVELHPSWDVALIVAHNNTQKKFLVSSHILRVASKSFNSLLASKFEEHAKTHSGSKPDITLHHDNPDAMEIILSILHYKHQDEWYNLSAKMIAVMAIHLDKYDCSASLRLWVNHWLVNFGQVEHGDVGYLLAATAYLGESAKFQKMTRSAILYLPMNFDFNAWYEDDMVSALPDNVIRNIVRKTKSVKQRLYALLQGTIIDLGRNQSEIGLMDTSRCSKCLRTYKRTQNTRCPNCPPASGQQSEVCDFPVVCSPETRVAECTLMFLKQQLYPNEKAWRESTIADIARRFNKIRGMNTHRCDLDQRCPLKKRLGELDDAVVEVIDGIRGWKLKLSTTDDDAVKSDGVDEPSKSLTGLVGDFGFQDTAVIGQQEHFDFRSFFQISLRSTGHRISLSKSFGIDIIPLTFYAARIVYGTLPAIFGLSNDFAFQRTTYTTLPNLIQDSGGGSLAKAGLTPAQILWCTTAFSAALLLTRIPMDGENHPSEKMVNSAQSTGMVTQTNSGQHQQLHGEKPLGGVRQFSDVQVQHFTGQSETIFPNGDLHVVLLDSRNTMLAGFRVFSQICRASGLFAKLIDTQLSEKDGCKFIFVRLLPVPGSWRLDGQALRCILSVLHHTKKDEHMKLDIGIWYPKALQSIIDGEQPSVVELGMLLKSADNFEAKDELVKLRQFAMHNLPMHFREIWARIPPLLTLANCKSLDGLQFDVNERLVRACSRIWSFEGLLDTQSEGYITARRLCLSYGRRHPSNAKLCHLCLNATLYDDVCTKNSRVGEYFRILALQTLWPTTIWTSDDATLSTISQRVNNLASRIPHTCSGEQHFGKPGEHDNVTMTEIRKTSMVEGGGAIAEAVVEDNDKD</sequence>
<dbReference type="PROSITE" id="PS50097">
    <property type="entry name" value="BTB"/>
    <property type="match status" value="1"/>
</dbReference>
<dbReference type="AlphaFoldDB" id="A0A9Q8WM24"/>
<proteinExistence type="predicted"/>
<dbReference type="Gene3D" id="3.30.710.10">
    <property type="entry name" value="Potassium Channel Kv1.1, Chain A"/>
    <property type="match status" value="1"/>
</dbReference>
<evidence type="ECO:0000259" key="1">
    <source>
        <dbReference type="PROSITE" id="PS50097"/>
    </source>
</evidence>
<dbReference type="RefSeq" id="XP_049149964.1">
    <property type="nucleotide sequence ID" value="XM_049292818.1"/>
</dbReference>
<name>A0A9Q8WM24_9PEZI</name>
<dbReference type="InterPro" id="IPR011333">
    <property type="entry name" value="SKP1/BTB/POZ_sf"/>
</dbReference>
<protein>
    <recommendedName>
        <fullName evidence="1">BTB domain-containing protein</fullName>
    </recommendedName>
</protein>
<dbReference type="InterPro" id="IPR000210">
    <property type="entry name" value="BTB/POZ_dom"/>
</dbReference>
<organism evidence="2 3">
    <name type="scientific">Colletotrichum lupini</name>
    <dbReference type="NCBI Taxonomy" id="145971"/>
    <lineage>
        <taxon>Eukaryota</taxon>
        <taxon>Fungi</taxon>
        <taxon>Dikarya</taxon>
        <taxon>Ascomycota</taxon>
        <taxon>Pezizomycotina</taxon>
        <taxon>Sordariomycetes</taxon>
        <taxon>Hypocreomycetidae</taxon>
        <taxon>Glomerellales</taxon>
        <taxon>Glomerellaceae</taxon>
        <taxon>Colletotrichum</taxon>
        <taxon>Colletotrichum acutatum species complex</taxon>
    </lineage>
</organism>
<feature type="domain" description="BTB" evidence="1">
    <location>
        <begin position="18"/>
        <end position="87"/>
    </location>
</feature>
<gene>
    <name evidence="2" type="ORF">CLUP02_13882</name>
</gene>
<keyword evidence="3" id="KW-1185">Reference proteome</keyword>
<dbReference type="EMBL" id="CP019479">
    <property type="protein sequence ID" value="UQC88359.1"/>
    <property type="molecule type" value="Genomic_DNA"/>
</dbReference>
<dbReference type="GeneID" id="73347828"/>
<evidence type="ECO:0000313" key="3">
    <source>
        <dbReference type="Proteomes" id="UP000830671"/>
    </source>
</evidence>
<reference evidence="2" key="1">
    <citation type="journal article" date="2021" name="Mol. Plant Microbe Interact.">
        <title>Complete Genome Sequence of the Plant-Pathogenic Fungus Colletotrichum lupini.</title>
        <authorList>
            <person name="Baroncelli R."/>
            <person name="Pensec F."/>
            <person name="Da Lio D."/>
            <person name="Boufleur T."/>
            <person name="Vicente I."/>
            <person name="Sarrocco S."/>
            <person name="Picot A."/>
            <person name="Baraldi E."/>
            <person name="Sukno S."/>
            <person name="Thon M."/>
            <person name="Le Floch G."/>
        </authorList>
    </citation>
    <scope>NUCLEOTIDE SEQUENCE</scope>
    <source>
        <strain evidence="2">IMI 504893</strain>
    </source>
</reference>
<dbReference type="Proteomes" id="UP000830671">
    <property type="component" value="Chromosome 7"/>
</dbReference>
<evidence type="ECO:0000313" key="2">
    <source>
        <dbReference type="EMBL" id="UQC88359.1"/>
    </source>
</evidence>
<accession>A0A9Q8WM24</accession>
<dbReference type="KEGG" id="clup:CLUP02_13882"/>